<name>A0A151QMS6_CAJCA</name>
<organism evidence="2 3">
    <name type="scientific">Cajanus cajan</name>
    <name type="common">Pigeon pea</name>
    <name type="synonym">Cajanus indicus</name>
    <dbReference type="NCBI Taxonomy" id="3821"/>
    <lineage>
        <taxon>Eukaryota</taxon>
        <taxon>Viridiplantae</taxon>
        <taxon>Streptophyta</taxon>
        <taxon>Embryophyta</taxon>
        <taxon>Tracheophyta</taxon>
        <taxon>Spermatophyta</taxon>
        <taxon>Magnoliopsida</taxon>
        <taxon>eudicotyledons</taxon>
        <taxon>Gunneridae</taxon>
        <taxon>Pentapetalae</taxon>
        <taxon>rosids</taxon>
        <taxon>fabids</taxon>
        <taxon>Fabales</taxon>
        <taxon>Fabaceae</taxon>
        <taxon>Papilionoideae</taxon>
        <taxon>50 kb inversion clade</taxon>
        <taxon>NPAAA clade</taxon>
        <taxon>indigoferoid/millettioid clade</taxon>
        <taxon>Phaseoleae</taxon>
        <taxon>Cajanus</taxon>
    </lineage>
</organism>
<reference evidence="2" key="1">
    <citation type="journal article" date="2012" name="Nat. Biotechnol.">
        <title>Draft genome sequence of pigeonpea (Cajanus cajan), an orphan legume crop of resource-poor farmers.</title>
        <authorList>
            <person name="Varshney R.K."/>
            <person name="Chen W."/>
            <person name="Li Y."/>
            <person name="Bharti A.K."/>
            <person name="Saxena R.K."/>
            <person name="Schlueter J.A."/>
            <person name="Donoghue M.T."/>
            <person name="Azam S."/>
            <person name="Fan G."/>
            <person name="Whaley A.M."/>
            <person name="Farmer A.D."/>
            <person name="Sheridan J."/>
            <person name="Iwata A."/>
            <person name="Tuteja R."/>
            <person name="Penmetsa R.V."/>
            <person name="Wu W."/>
            <person name="Upadhyaya H.D."/>
            <person name="Yang S.P."/>
            <person name="Shah T."/>
            <person name="Saxena K.B."/>
            <person name="Michael T."/>
            <person name="McCombie W.R."/>
            <person name="Yang B."/>
            <person name="Zhang G."/>
            <person name="Yang H."/>
            <person name="Wang J."/>
            <person name="Spillane C."/>
            <person name="Cook D.R."/>
            <person name="May G.D."/>
            <person name="Xu X."/>
            <person name="Jackson S.A."/>
        </authorList>
    </citation>
    <scope>NUCLEOTIDE SEQUENCE [LARGE SCALE GENOMIC DNA]</scope>
</reference>
<dbReference type="AlphaFoldDB" id="A0A151QMS6"/>
<dbReference type="STRING" id="3821.A0A151QMS6"/>
<accession>A0A151QMS6</accession>
<dbReference type="Proteomes" id="UP000075243">
    <property type="component" value="Unassembled WGS sequence"/>
</dbReference>
<evidence type="ECO:0000313" key="3">
    <source>
        <dbReference type="Proteomes" id="UP000075243"/>
    </source>
</evidence>
<sequence length="93" mass="9935">MQCANNSSTIGPPSQRKRVTAPSGKVDGKIFYTTPMPLHSSTISGGLLRSKDGKQKKEGSCFGTKGFRVPEVISCCRCHSLTSFNALRGAILC</sequence>
<keyword evidence="3" id="KW-1185">Reference proteome</keyword>
<dbReference type="EMBL" id="KQ485833">
    <property type="protein sequence ID" value="KYP31601.1"/>
    <property type="molecule type" value="Genomic_DNA"/>
</dbReference>
<gene>
    <name evidence="2" type="ORF">KK1_047989</name>
</gene>
<dbReference type="Gramene" id="C.cajan_45392.t">
    <property type="protein sequence ID" value="C.cajan_45392.t"/>
    <property type="gene ID" value="C.cajan_45392"/>
</dbReference>
<feature type="compositionally biased region" description="Polar residues" evidence="1">
    <location>
        <begin position="1"/>
        <end position="12"/>
    </location>
</feature>
<protein>
    <submittedName>
        <fullName evidence="2">Uncharacterized protein</fullName>
    </submittedName>
</protein>
<evidence type="ECO:0000256" key="1">
    <source>
        <dbReference type="SAM" id="MobiDB-lite"/>
    </source>
</evidence>
<proteinExistence type="predicted"/>
<evidence type="ECO:0000313" key="2">
    <source>
        <dbReference type="EMBL" id="KYP31601.1"/>
    </source>
</evidence>
<feature type="region of interest" description="Disordered" evidence="1">
    <location>
        <begin position="1"/>
        <end position="24"/>
    </location>
</feature>